<keyword evidence="6 8" id="KW-1133">Transmembrane helix</keyword>
<reference evidence="9 10" key="1">
    <citation type="submission" date="2015-01" db="EMBL/GenBank/DDBJ databases">
        <title>Genome sequence of Anoxybacillus ayderensis strain AB04.</title>
        <authorList>
            <person name="Belduz A.O."/>
            <person name="Canakci S."/>
            <person name="Chan K.-G."/>
            <person name="Kahar U.M."/>
            <person name="Yaakob A.S."/>
            <person name="Chan C.S."/>
            <person name="Goh K.M."/>
        </authorList>
    </citation>
    <scope>NUCLEOTIDE SEQUENCE [LARGE SCALE GENOMIC DNA]</scope>
    <source>
        <strain evidence="9 10">AB04</strain>
    </source>
</reference>
<dbReference type="Proteomes" id="UP000032047">
    <property type="component" value="Unassembled WGS sequence"/>
</dbReference>
<evidence type="ECO:0000256" key="4">
    <source>
        <dbReference type="ARBA" id="ARBA00022692"/>
    </source>
</evidence>
<dbReference type="RefSeq" id="WP_042534157.1">
    <property type="nucleotide sequence ID" value="NZ_JXTG01000002.1"/>
</dbReference>
<evidence type="ECO:0000313" key="9">
    <source>
        <dbReference type="EMBL" id="KIP22017.1"/>
    </source>
</evidence>
<evidence type="ECO:0000256" key="1">
    <source>
        <dbReference type="ARBA" id="ARBA00004651"/>
    </source>
</evidence>
<comment type="caution">
    <text evidence="9">The sequence shown here is derived from an EMBL/GenBank/DDBJ whole genome shotgun (WGS) entry which is preliminary data.</text>
</comment>
<feature type="transmembrane region" description="Helical" evidence="8">
    <location>
        <begin position="31"/>
        <end position="50"/>
    </location>
</feature>
<keyword evidence="10" id="KW-1185">Reference proteome</keyword>
<organism evidence="9 10">
    <name type="scientific">Anoxybacillus ayderensis</name>
    <dbReference type="NCBI Taxonomy" id="265546"/>
    <lineage>
        <taxon>Bacteria</taxon>
        <taxon>Bacillati</taxon>
        <taxon>Bacillota</taxon>
        <taxon>Bacilli</taxon>
        <taxon>Bacillales</taxon>
        <taxon>Anoxybacillaceae</taxon>
        <taxon>Anoxybacillus</taxon>
    </lineage>
</organism>
<comment type="similarity">
    <text evidence="2">Belongs to the MreD family.</text>
</comment>
<dbReference type="GO" id="GO:0008360">
    <property type="term" value="P:regulation of cell shape"/>
    <property type="evidence" value="ECO:0007669"/>
    <property type="project" value="UniProtKB-KW"/>
</dbReference>
<feature type="transmembrane region" description="Helical" evidence="8">
    <location>
        <begin position="139"/>
        <end position="157"/>
    </location>
</feature>
<dbReference type="AlphaFoldDB" id="A0A0D0HRX1"/>
<sequence length="174" mass="20012">MRRFFLPSLVTVMFLLESIIVQLFPDPLFDVYLLVPRILLILIVFITIFIGQTEGMTYGFIFGLLYDVAYTELLGAYAFAFSLIAYLIAKAMNVFHKNAWTASFFAIVAIACVEWYAYAIQLVISRTTMPVQTFLQSRFLPTLFIHTIVILIIAYPLKQTLLKWCEKRDESSPV</sequence>
<dbReference type="EMBL" id="JXTG01000002">
    <property type="protein sequence ID" value="KIP22017.1"/>
    <property type="molecule type" value="Genomic_DNA"/>
</dbReference>
<comment type="subcellular location">
    <subcellularLocation>
        <location evidence="1">Cell membrane</location>
        <topology evidence="1">Multi-pass membrane protein</topology>
    </subcellularLocation>
</comment>
<keyword evidence="3" id="KW-1003">Cell membrane</keyword>
<evidence type="ECO:0000256" key="7">
    <source>
        <dbReference type="ARBA" id="ARBA00023136"/>
    </source>
</evidence>
<dbReference type="PATRIC" id="fig|265546.4.peg.583"/>
<feature type="transmembrane region" description="Helical" evidence="8">
    <location>
        <begin position="100"/>
        <end position="119"/>
    </location>
</feature>
<keyword evidence="4 8" id="KW-0812">Transmembrane</keyword>
<dbReference type="Pfam" id="PF04093">
    <property type="entry name" value="MreD"/>
    <property type="match status" value="1"/>
</dbReference>
<evidence type="ECO:0000256" key="5">
    <source>
        <dbReference type="ARBA" id="ARBA00022960"/>
    </source>
</evidence>
<feature type="transmembrane region" description="Helical" evidence="8">
    <location>
        <begin position="6"/>
        <end position="24"/>
    </location>
</feature>
<keyword evidence="5" id="KW-0133">Cell shape</keyword>
<evidence type="ECO:0000256" key="8">
    <source>
        <dbReference type="SAM" id="Phobius"/>
    </source>
</evidence>
<keyword evidence="7 8" id="KW-0472">Membrane</keyword>
<accession>A0A0D0HRX1</accession>
<proteinExistence type="inferred from homology"/>
<evidence type="ECO:0000313" key="10">
    <source>
        <dbReference type="Proteomes" id="UP000032047"/>
    </source>
</evidence>
<evidence type="ECO:0000256" key="6">
    <source>
        <dbReference type="ARBA" id="ARBA00022989"/>
    </source>
</evidence>
<feature type="transmembrane region" description="Helical" evidence="8">
    <location>
        <begin position="70"/>
        <end position="88"/>
    </location>
</feature>
<name>A0A0D0HRX1_9BACL</name>
<dbReference type="InterPro" id="IPR007227">
    <property type="entry name" value="Cell_shape_determining_MreD"/>
</dbReference>
<evidence type="ECO:0000256" key="2">
    <source>
        <dbReference type="ARBA" id="ARBA00007776"/>
    </source>
</evidence>
<gene>
    <name evidence="9" type="ORF">JV16_00564</name>
</gene>
<dbReference type="NCBIfam" id="TIGR03426">
    <property type="entry name" value="shape_MreD"/>
    <property type="match status" value="1"/>
</dbReference>
<dbReference type="GO" id="GO:0005886">
    <property type="term" value="C:plasma membrane"/>
    <property type="evidence" value="ECO:0007669"/>
    <property type="project" value="UniProtKB-SubCell"/>
</dbReference>
<evidence type="ECO:0000256" key="3">
    <source>
        <dbReference type="ARBA" id="ARBA00022475"/>
    </source>
</evidence>
<protein>
    <submittedName>
        <fullName evidence="9">Rod shape-determining protein MreD</fullName>
    </submittedName>
</protein>